<gene>
    <name evidence="1" type="ORF">PROQFM164_S05g000532</name>
</gene>
<keyword evidence="2" id="KW-1185">Reference proteome</keyword>
<protein>
    <submittedName>
        <fullName evidence="1">Uncharacterized protein</fullName>
    </submittedName>
</protein>
<evidence type="ECO:0000313" key="1">
    <source>
        <dbReference type="EMBL" id="CDM36699.1"/>
    </source>
</evidence>
<organism evidence="1 2">
    <name type="scientific">Penicillium roqueforti (strain FM164)</name>
    <dbReference type="NCBI Taxonomy" id="1365484"/>
    <lineage>
        <taxon>Eukaryota</taxon>
        <taxon>Fungi</taxon>
        <taxon>Dikarya</taxon>
        <taxon>Ascomycota</taxon>
        <taxon>Pezizomycotina</taxon>
        <taxon>Eurotiomycetes</taxon>
        <taxon>Eurotiomycetidae</taxon>
        <taxon>Eurotiales</taxon>
        <taxon>Aspergillaceae</taxon>
        <taxon>Penicillium</taxon>
    </lineage>
</organism>
<dbReference type="Proteomes" id="UP000030686">
    <property type="component" value="Unassembled WGS sequence"/>
</dbReference>
<dbReference type="EMBL" id="HG792019">
    <property type="protein sequence ID" value="CDM36699.1"/>
    <property type="molecule type" value="Genomic_DNA"/>
</dbReference>
<proteinExistence type="predicted"/>
<dbReference type="AlphaFoldDB" id="W6QRL3"/>
<sequence>MKSLKVIPKKIQLLNVIVPPCLEKYMELSLVWAHEVTSLGPICRFFNEMGLAKRGRPSRS</sequence>
<evidence type="ECO:0000313" key="2">
    <source>
        <dbReference type="Proteomes" id="UP000030686"/>
    </source>
</evidence>
<name>W6QRL3_PENRF</name>
<accession>W6QRL3</accession>
<reference evidence="1" key="1">
    <citation type="journal article" date="2014" name="Nat. Commun.">
        <title>Multiple recent horizontal transfers of a large genomic region in cheese making fungi.</title>
        <authorList>
            <person name="Cheeseman K."/>
            <person name="Ropars J."/>
            <person name="Renault P."/>
            <person name="Dupont J."/>
            <person name="Gouzy J."/>
            <person name="Branca A."/>
            <person name="Abraham A.L."/>
            <person name="Ceppi M."/>
            <person name="Conseiller E."/>
            <person name="Debuchy R."/>
            <person name="Malagnac F."/>
            <person name="Goarin A."/>
            <person name="Silar P."/>
            <person name="Lacoste S."/>
            <person name="Sallet E."/>
            <person name="Bensimon A."/>
            <person name="Giraud T."/>
            <person name="Brygoo Y."/>
        </authorList>
    </citation>
    <scope>NUCLEOTIDE SEQUENCE [LARGE SCALE GENOMIC DNA]</scope>
    <source>
        <strain evidence="1">FM164</strain>
    </source>
</reference>